<keyword evidence="9" id="KW-0408">Iron</keyword>
<dbReference type="PANTHER" id="PTHR33693">
    <property type="entry name" value="TYPE-5 URACIL-DNA GLYCOSYLASE"/>
    <property type="match status" value="1"/>
</dbReference>
<keyword evidence="10" id="KW-0411">Iron-sulfur</keyword>
<feature type="compositionally biased region" description="Polar residues" evidence="12">
    <location>
        <begin position="45"/>
        <end position="54"/>
    </location>
</feature>
<dbReference type="InterPro" id="IPR051536">
    <property type="entry name" value="UDG_Type-4/5"/>
</dbReference>
<evidence type="ECO:0000256" key="12">
    <source>
        <dbReference type="SAM" id="MobiDB-lite"/>
    </source>
</evidence>
<feature type="domain" description="Uracil-DNA glycosylase-like" evidence="13">
    <location>
        <begin position="131"/>
        <end position="280"/>
    </location>
</feature>
<dbReference type="Pfam" id="PF03167">
    <property type="entry name" value="UDG"/>
    <property type="match status" value="1"/>
</dbReference>
<evidence type="ECO:0000256" key="6">
    <source>
        <dbReference type="ARBA" id="ARBA00022723"/>
    </source>
</evidence>
<gene>
    <name evidence="14" type="ORF">IZ6_09220</name>
</gene>
<dbReference type="RefSeq" id="WP_222876836.1">
    <property type="nucleotide sequence ID" value="NZ_AP023361.1"/>
</dbReference>
<keyword evidence="11" id="KW-0234">DNA repair</keyword>
<keyword evidence="15" id="KW-1185">Reference proteome</keyword>
<protein>
    <recommendedName>
        <fullName evidence="4">Type-4 uracil-DNA glycosylase</fullName>
        <ecNumber evidence="3">3.2.2.27</ecNumber>
    </recommendedName>
</protein>
<keyword evidence="7" id="KW-0227">DNA damage</keyword>
<dbReference type="KEGG" id="tso:IZ6_09220"/>
<dbReference type="PANTHER" id="PTHR33693:SF1">
    <property type="entry name" value="TYPE-4 URACIL-DNA GLYCOSYLASE"/>
    <property type="match status" value="1"/>
</dbReference>
<dbReference type="Proteomes" id="UP000515317">
    <property type="component" value="Chromosome"/>
</dbReference>
<evidence type="ECO:0000256" key="1">
    <source>
        <dbReference type="ARBA" id="ARBA00001400"/>
    </source>
</evidence>
<dbReference type="SMART" id="SM00986">
    <property type="entry name" value="UDG"/>
    <property type="match status" value="1"/>
</dbReference>
<evidence type="ECO:0000256" key="9">
    <source>
        <dbReference type="ARBA" id="ARBA00023004"/>
    </source>
</evidence>
<sequence length="291" mass="31762">MNSIPGRNEAVQLLAWYAEMGVDLAMEDEPQDRFAETAAAHAVTGNASGGSPIQASRERPLPTLERAPSERFSGERPPLVVPAAASTPAQDVAVADARSRAREAKSLDELRSILETYDGVPLKKTATKLVFADGNPQAKVMFVGEAPGMEEDREGLPFVGRAGQLLDKMLTAVGLDRTSVYIANILPWRPPGNRKPTPQETELCLPFARRQIELVNPDILVLLGGTPTSVLLGKDGIMKLRGQWHDYEIDGRAIKALPTLHPAFLLRTPSQKKFAWRDFRALKAELNAGVR</sequence>
<dbReference type="Gene3D" id="3.40.470.10">
    <property type="entry name" value="Uracil-DNA glycosylase-like domain"/>
    <property type="match status" value="1"/>
</dbReference>
<dbReference type="SMART" id="SM00987">
    <property type="entry name" value="UreE_C"/>
    <property type="match status" value="1"/>
</dbReference>
<organism evidence="14 15">
    <name type="scientific">Terrihabitans soli</name>
    <dbReference type="NCBI Taxonomy" id="708113"/>
    <lineage>
        <taxon>Bacteria</taxon>
        <taxon>Pseudomonadati</taxon>
        <taxon>Pseudomonadota</taxon>
        <taxon>Alphaproteobacteria</taxon>
        <taxon>Hyphomicrobiales</taxon>
        <taxon>Terrihabitans</taxon>
    </lineage>
</organism>
<evidence type="ECO:0000256" key="10">
    <source>
        <dbReference type="ARBA" id="ARBA00023014"/>
    </source>
</evidence>
<dbReference type="GO" id="GO:0006281">
    <property type="term" value="P:DNA repair"/>
    <property type="evidence" value="ECO:0007669"/>
    <property type="project" value="UniProtKB-KW"/>
</dbReference>
<dbReference type="CDD" id="cd10030">
    <property type="entry name" value="UDG-F4_TTUDGA_SPO1dp_like"/>
    <property type="match status" value="1"/>
</dbReference>
<dbReference type="EC" id="3.2.2.27" evidence="3"/>
<dbReference type="GO" id="GO:0046872">
    <property type="term" value="F:metal ion binding"/>
    <property type="evidence" value="ECO:0007669"/>
    <property type="project" value="UniProtKB-KW"/>
</dbReference>
<evidence type="ECO:0000259" key="13">
    <source>
        <dbReference type="SMART" id="SM00986"/>
    </source>
</evidence>
<dbReference type="GO" id="GO:0004844">
    <property type="term" value="F:uracil DNA N-glycosylase activity"/>
    <property type="evidence" value="ECO:0007669"/>
    <property type="project" value="UniProtKB-EC"/>
</dbReference>
<comment type="similarity">
    <text evidence="2">Belongs to the uracil-DNA glycosylase (UDG) superfamily. Type 4 (UDGa) family.</text>
</comment>
<evidence type="ECO:0000256" key="5">
    <source>
        <dbReference type="ARBA" id="ARBA00022485"/>
    </source>
</evidence>
<dbReference type="SUPFAM" id="SSF52141">
    <property type="entry name" value="Uracil-DNA glycosylase-like"/>
    <property type="match status" value="1"/>
</dbReference>
<evidence type="ECO:0000256" key="11">
    <source>
        <dbReference type="ARBA" id="ARBA00023204"/>
    </source>
</evidence>
<evidence type="ECO:0000313" key="15">
    <source>
        <dbReference type="Proteomes" id="UP000515317"/>
    </source>
</evidence>
<reference evidence="14 15" key="1">
    <citation type="submission" date="2020-08" db="EMBL/GenBank/DDBJ databases">
        <title>Genome sequence of Rhizobiales bacterium strain IZ6.</title>
        <authorList>
            <person name="Nakai R."/>
            <person name="Naganuma T."/>
        </authorList>
    </citation>
    <scope>NUCLEOTIDE SEQUENCE [LARGE SCALE GENOMIC DNA]</scope>
    <source>
        <strain evidence="14 15">IZ6</strain>
    </source>
</reference>
<evidence type="ECO:0000313" key="14">
    <source>
        <dbReference type="EMBL" id="BCJ90187.1"/>
    </source>
</evidence>
<dbReference type="EMBL" id="AP023361">
    <property type="protein sequence ID" value="BCJ90187.1"/>
    <property type="molecule type" value="Genomic_DNA"/>
</dbReference>
<accession>A0A6S6QQE0</accession>
<dbReference type="InterPro" id="IPR005122">
    <property type="entry name" value="Uracil-DNA_glycosylase-like"/>
</dbReference>
<proteinExistence type="inferred from homology"/>
<keyword evidence="8" id="KW-0378">Hydrolase</keyword>
<dbReference type="InterPro" id="IPR036895">
    <property type="entry name" value="Uracil-DNA_glycosylase-like_sf"/>
</dbReference>
<dbReference type="InterPro" id="IPR005273">
    <property type="entry name" value="Ura-DNA_glyco_family4"/>
</dbReference>
<evidence type="ECO:0000256" key="3">
    <source>
        <dbReference type="ARBA" id="ARBA00012030"/>
    </source>
</evidence>
<dbReference type="NCBIfam" id="TIGR00758">
    <property type="entry name" value="UDG_fam4"/>
    <property type="match status" value="1"/>
</dbReference>
<dbReference type="AlphaFoldDB" id="A0A6S6QQE0"/>
<dbReference type="GO" id="GO:0051539">
    <property type="term" value="F:4 iron, 4 sulfur cluster binding"/>
    <property type="evidence" value="ECO:0007669"/>
    <property type="project" value="UniProtKB-KW"/>
</dbReference>
<evidence type="ECO:0000256" key="7">
    <source>
        <dbReference type="ARBA" id="ARBA00022763"/>
    </source>
</evidence>
<feature type="region of interest" description="Disordered" evidence="12">
    <location>
        <begin position="36"/>
        <end position="62"/>
    </location>
</feature>
<evidence type="ECO:0000256" key="8">
    <source>
        <dbReference type="ARBA" id="ARBA00022801"/>
    </source>
</evidence>
<keyword evidence="6" id="KW-0479">Metal-binding</keyword>
<evidence type="ECO:0000256" key="2">
    <source>
        <dbReference type="ARBA" id="ARBA00006521"/>
    </source>
</evidence>
<keyword evidence="5" id="KW-0004">4Fe-4S</keyword>
<name>A0A6S6QQE0_9HYPH</name>
<comment type="catalytic activity">
    <reaction evidence="1">
        <text>Hydrolyzes single-stranded DNA or mismatched double-stranded DNA and polynucleotides, releasing free uracil.</text>
        <dbReference type="EC" id="3.2.2.27"/>
    </reaction>
</comment>
<evidence type="ECO:0000256" key="4">
    <source>
        <dbReference type="ARBA" id="ARBA00019403"/>
    </source>
</evidence>